<dbReference type="KEGG" id="psim:KR76_01950"/>
<gene>
    <name evidence="2" type="ORF">KR76_01950</name>
</gene>
<protein>
    <recommendedName>
        <fullName evidence="4">Phage protein</fullName>
    </recommendedName>
</protein>
<keyword evidence="1" id="KW-0175">Coiled coil</keyword>
<keyword evidence="3" id="KW-1185">Reference proteome</keyword>
<organism evidence="2 3">
    <name type="scientific">Nocardioides simplex</name>
    <name type="common">Arthrobacter simplex</name>
    <dbReference type="NCBI Taxonomy" id="2045"/>
    <lineage>
        <taxon>Bacteria</taxon>
        <taxon>Bacillati</taxon>
        <taxon>Actinomycetota</taxon>
        <taxon>Actinomycetes</taxon>
        <taxon>Propionibacteriales</taxon>
        <taxon>Nocardioidaceae</taxon>
        <taxon>Pimelobacter</taxon>
    </lineage>
</organism>
<dbReference type="AlphaFoldDB" id="A0A0A1DF57"/>
<dbReference type="HOGENOM" id="CLU_1804189_0_0_11"/>
<evidence type="ECO:0008006" key="4">
    <source>
        <dbReference type="Google" id="ProtNLM"/>
    </source>
</evidence>
<sequence>MQVGPYIYEAGTDEADIKGADTIAADVWGSEVASTEPETGEFAVAEVAALRQQYDAQLAERDDRIVDLEVEIKALTAEIEQLKAEAPDPAPAAPADYSSLDLDALKAEIDGRNEGRPDGDRISKRGSVETLVAALIADDEAQG</sequence>
<proteinExistence type="predicted"/>
<reference evidence="2 3" key="1">
    <citation type="journal article" date="2015" name="Genome Announc.">
        <title>Complete Genome Sequence of Steroid-Transforming Nocardioides simplex VKM Ac-2033D.</title>
        <authorList>
            <person name="Shtratnikova V.Y."/>
            <person name="Schelkunov M.I."/>
            <person name="Pekov Y.A."/>
            <person name="Fokina V.V."/>
            <person name="Logacheva M.D."/>
            <person name="Sokolov S.L."/>
            <person name="Bragin E.Y."/>
            <person name="Ashapkin V.V."/>
            <person name="Donova M.V."/>
        </authorList>
    </citation>
    <scope>NUCLEOTIDE SEQUENCE [LARGE SCALE GENOMIC DNA]</scope>
    <source>
        <strain evidence="2 3">VKM Ac-2033D</strain>
    </source>
</reference>
<dbReference type="EMBL" id="CP009896">
    <property type="protein sequence ID" value="AIY15839.2"/>
    <property type="molecule type" value="Genomic_DNA"/>
</dbReference>
<evidence type="ECO:0000313" key="2">
    <source>
        <dbReference type="EMBL" id="AIY15839.2"/>
    </source>
</evidence>
<dbReference type="Proteomes" id="UP000030300">
    <property type="component" value="Chromosome"/>
</dbReference>
<evidence type="ECO:0000256" key="1">
    <source>
        <dbReference type="SAM" id="Coils"/>
    </source>
</evidence>
<accession>A0A0A1DF57</accession>
<feature type="coiled-coil region" evidence="1">
    <location>
        <begin position="58"/>
        <end position="85"/>
    </location>
</feature>
<dbReference type="STRING" id="2045.KR76_01950"/>
<name>A0A0A1DF57_NOCSI</name>
<evidence type="ECO:0000313" key="3">
    <source>
        <dbReference type="Proteomes" id="UP000030300"/>
    </source>
</evidence>